<evidence type="ECO:0000256" key="1">
    <source>
        <dbReference type="SAM" id="SignalP"/>
    </source>
</evidence>
<proteinExistence type="predicted"/>
<accession>A0A8J5JJ71</accession>
<sequence length="139" mass="15188">MRMIVSQWTSTMVVVLAVVSSTAAIKCFTCSDCGDSAGTLQECSSSSDVCMKIEAAGHTKKSCVNKAVCSLGTVEHGVVNAWNNFKNWISDFNQDIEISDEAVAKMIECCDDNYCNSSVSKLMNPLFLLLPLLTCLFWH</sequence>
<organism evidence="2 3">
    <name type="scientific">Homarus americanus</name>
    <name type="common">American lobster</name>
    <dbReference type="NCBI Taxonomy" id="6706"/>
    <lineage>
        <taxon>Eukaryota</taxon>
        <taxon>Metazoa</taxon>
        <taxon>Ecdysozoa</taxon>
        <taxon>Arthropoda</taxon>
        <taxon>Crustacea</taxon>
        <taxon>Multicrustacea</taxon>
        <taxon>Malacostraca</taxon>
        <taxon>Eumalacostraca</taxon>
        <taxon>Eucarida</taxon>
        <taxon>Decapoda</taxon>
        <taxon>Pleocyemata</taxon>
        <taxon>Astacidea</taxon>
        <taxon>Nephropoidea</taxon>
        <taxon>Nephropidae</taxon>
        <taxon>Homarus</taxon>
    </lineage>
</organism>
<feature type="chain" id="PRO_5035194830" evidence="1">
    <location>
        <begin position="25"/>
        <end position="139"/>
    </location>
</feature>
<dbReference type="AlphaFoldDB" id="A0A8J5JJ71"/>
<dbReference type="Proteomes" id="UP000747542">
    <property type="component" value="Unassembled WGS sequence"/>
</dbReference>
<feature type="signal peptide" evidence="1">
    <location>
        <begin position="1"/>
        <end position="24"/>
    </location>
</feature>
<name>A0A8J5JJ71_HOMAM</name>
<evidence type="ECO:0000313" key="2">
    <source>
        <dbReference type="EMBL" id="KAG7156948.1"/>
    </source>
</evidence>
<comment type="caution">
    <text evidence="2">The sequence shown here is derived from an EMBL/GenBank/DDBJ whole genome shotgun (WGS) entry which is preliminary data.</text>
</comment>
<reference evidence="2" key="1">
    <citation type="journal article" date="2021" name="Sci. Adv.">
        <title>The American lobster genome reveals insights on longevity, neural, and immune adaptations.</title>
        <authorList>
            <person name="Polinski J.M."/>
            <person name="Zimin A.V."/>
            <person name="Clark K.F."/>
            <person name="Kohn A.B."/>
            <person name="Sadowski N."/>
            <person name="Timp W."/>
            <person name="Ptitsyn A."/>
            <person name="Khanna P."/>
            <person name="Romanova D.Y."/>
            <person name="Williams P."/>
            <person name="Greenwood S.J."/>
            <person name="Moroz L.L."/>
            <person name="Walt D.R."/>
            <person name="Bodnar A.G."/>
        </authorList>
    </citation>
    <scope>NUCLEOTIDE SEQUENCE</scope>
    <source>
        <strain evidence="2">GMGI-L3</strain>
    </source>
</reference>
<gene>
    <name evidence="2" type="ORF">Hamer_G015878</name>
</gene>
<evidence type="ECO:0000313" key="3">
    <source>
        <dbReference type="Proteomes" id="UP000747542"/>
    </source>
</evidence>
<dbReference type="OrthoDB" id="6351929at2759"/>
<dbReference type="EMBL" id="JAHLQT010038275">
    <property type="protein sequence ID" value="KAG7156948.1"/>
    <property type="molecule type" value="Genomic_DNA"/>
</dbReference>
<keyword evidence="1" id="KW-0732">Signal</keyword>
<protein>
    <submittedName>
        <fullName evidence="2">Uncharacterized protein</fullName>
    </submittedName>
</protein>
<keyword evidence="3" id="KW-1185">Reference proteome</keyword>